<dbReference type="Proteomes" id="UP000756132">
    <property type="component" value="Chromosome 1"/>
</dbReference>
<proteinExistence type="predicted"/>
<dbReference type="RefSeq" id="XP_047756484.1">
    <property type="nucleotide sequence ID" value="XM_047899965.1"/>
</dbReference>
<reference evidence="1" key="2">
    <citation type="journal article" date="2022" name="Microb. Genom.">
        <title>A chromosome-scale genome assembly of the tomato pathogen Cladosporium fulvum reveals a compartmentalized genome architecture and the presence of a dispensable chromosome.</title>
        <authorList>
            <person name="Zaccaron A.Z."/>
            <person name="Chen L.H."/>
            <person name="Samaras A."/>
            <person name="Stergiopoulos I."/>
        </authorList>
    </citation>
    <scope>NUCLEOTIDE SEQUENCE</scope>
    <source>
        <strain evidence="1">Race5_Kim</strain>
    </source>
</reference>
<reference evidence="1" key="1">
    <citation type="submission" date="2021-12" db="EMBL/GenBank/DDBJ databases">
        <authorList>
            <person name="Zaccaron A."/>
            <person name="Stergiopoulos I."/>
        </authorList>
    </citation>
    <scope>NUCLEOTIDE SEQUENCE</scope>
    <source>
        <strain evidence="1">Race5_Kim</strain>
    </source>
</reference>
<gene>
    <name evidence="1" type="ORF">CLAFUR5_00817</name>
</gene>
<organism evidence="1 2">
    <name type="scientific">Passalora fulva</name>
    <name type="common">Tomato leaf mold</name>
    <name type="synonym">Cladosporium fulvum</name>
    <dbReference type="NCBI Taxonomy" id="5499"/>
    <lineage>
        <taxon>Eukaryota</taxon>
        <taxon>Fungi</taxon>
        <taxon>Dikarya</taxon>
        <taxon>Ascomycota</taxon>
        <taxon>Pezizomycotina</taxon>
        <taxon>Dothideomycetes</taxon>
        <taxon>Dothideomycetidae</taxon>
        <taxon>Mycosphaerellales</taxon>
        <taxon>Mycosphaerellaceae</taxon>
        <taxon>Fulvia</taxon>
    </lineage>
</organism>
<accession>A0A9Q8P3N6</accession>
<dbReference type="EMBL" id="CP090163">
    <property type="protein sequence ID" value="UJO12118.1"/>
    <property type="molecule type" value="Genomic_DNA"/>
</dbReference>
<evidence type="ECO:0000313" key="2">
    <source>
        <dbReference type="Proteomes" id="UP000756132"/>
    </source>
</evidence>
<evidence type="ECO:0000313" key="1">
    <source>
        <dbReference type="EMBL" id="UJO12118.1"/>
    </source>
</evidence>
<sequence>MANEQNFRQVFPPSRGNRSLSCNVGSFRSRNSMTSISGPAKLDTIIDEDLMCKKALYYRNNSVRRSVSHHVQASGGVCMDEDLMYKSCTYQQRHRARTTTGNNMTSDKRSFEEYLAIERMYAEYRACAAGNPFYGDDDFVHTAASSHLKHHLPMGSNVRRVSRACAADESSLDAALSYSEHDLPGFCKVDQPCRSDSVDECLPRPVEAVQSYPQHDPPMSVEVKPLARSASVRDRLARPVKALQSYVGGLQRNNTHLGNCSRRVSSVTEASQLSFAWTGEKRLECGTLAVRRAKI</sequence>
<dbReference type="AlphaFoldDB" id="A0A9Q8P3N6"/>
<keyword evidence="2" id="KW-1185">Reference proteome</keyword>
<dbReference type="KEGG" id="ffu:CLAFUR5_00817"/>
<name>A0A9Q8P3N6_PASFU</name>
<dbReference type="GeneID" id="71980695"/>
<protein>
    <submittedName>
        <fullName evidence="1">Uncharacterized protein</fullName>
    </submittedName>
</protein>